<feature type="transmembrane region" description="Helical" evidence="1">
    <location>
        <begin position="885"/>
        <end position="905"/>
    </location>
</feature>
<name>A0ABV8UL62_9PROT</name>
<dbReference type="Gene3D" id="3.30.2090.10">
    <property type="entry name" value="Multidrug efflux transporter AcrB TolC docking domain, DN and DC subdomains"/>
    <property type="match status" value="2"/>
</dbReference>
<gene>
    <name evidence="2" type="ORF">ACFOW6_07200</name>
</gene>
<dbReference type="SUPFAM" id="SSF82714">
    <property type="entry name" value="Multidrug efflux transporter AcrB TolC docking domain, DN and DC subdomains"/>
    <property type="match status" value="2"/>
</dbReference>
<evidence type="ECO:0000256" key="1">
    <source>
        <dbReference type="SAM" id="Phobius"/>
    </source>
</evidence>
<feature type="transmembrane region" description="Helical" evidence="1">
    <location>
        <begin position="363"/>
        <end position="383"/>
    </location>
</feature>
<feature type="transmembrane region" description="Helical" evidence="1">
    <location>
        <begin position="860"/>
        <end position="878"/>
    </location>
</feature>
<reference evidence="3" key="1">
    <citation type="journal article" date="2019" name="Int. J. Syst. Evol. Microbiol.">
        <title>The Global Catalogue of Microorganisms (GCM) 10K type strain sequencing project: providing services to taxonomists for standard genome sequencing and annotation.</title>
        <authorList>
            <consortium name="The Broad Institute Genomics Platform"/>
            <consortium name="The Broad Institute Genome Sequencing Center for Infectious Disease"/>
            <person name="Wu L."/>
            <person name="Ma J."/>
        </authorList>
    </citation>
    <scope>NUCLEOTIDE SEQUENCE [LARGE SCALE GENOMIC DNA]</scope>
    <source>
        <strain evidence="3">CECT 8472</strain>
    </source>
</reference>
<proteinExistence type="predicted"/>
<evidence type="ECO:0000313" key="3">
    <source>
        <dbReference type="Proteomes" id="UP001595799"/>
    </source>
</evidence>
<keyword evidence="3" id="KW-1185">Reference proteome</keyword>
<comment type="caution">
    <text evidence="2">The sequence shown here is derived from an EMBL/GenBank/DDBJ whole genome shotgun (WGS) entry which is preliminary data.</text>
</comment>
<feature type="transmembrane region" description="Helical" evidence="1">
    <location>
        <begin position="21"/>
        <end position="41"/>
    </location>
</feature>
<dbReference type="InterPro" id="IPR001036">
    <property type="entry name" value="Acrflvin-R"/>
</dbReference>
<dbReference type="SUPFAM" id="SSF82866">
    <property type="entry name" value="Multidrug efflux transporter AcrB transmembrane domain"/>
    <property type="match status" value="2"/>
</dbReference>
<dbReference type="RefSeq" id="WP_382421660.1">
    <property type="nucleotide sequence ID" value="NZ_JBHSCW010000003.1"/>
</dbReference>
<dbReference type="Gene3D" id="3.30.70.1320">
    <property type="entry name" value="Multidrug efflux transporter AcrB pore domain like"/>
    <property type="match status" value="1"/>
</dbReference>
<accession>A0ABV8UL62</accession>
<keyword evidence="1" id="KW-0812">Transmembrane</keyword>
<dbReference type="Gene3D" id="3.30.70.1430">
    <property type="entry name" value="Multidrug efflux transporter AcrB pore domain"/>
    <property type="match status" value="2"/>
</dbReference>
<dbReference type="PANTHER" id="PTHR32063:SF28">
    <property type="entry name" value="BLR2861 PROTEIN"/>
    <property type="match status" value="1"/>
</dbReference>
<dbReference type="Proteomes" id="UP001595799">
    <property type="component" value="Unassembled WGS sequence"/>
</dbReference>
<dbReference type="InterPro" id="IPR027463">
    <property type="entry name" value="AcrB_DN_DC_subdom"/>
</dbReference>
<feature type="transmembrane region" description="Helical" evidence="1">
    <location>
        <begin position="988"/>
        <end position="1011"/>
    </location>
</feature>
<feature type="transmembrane region" description="Helical" evidence="1">
    <location>
        <begin position="911"/>
        <end position="934"/>
    </location>
</feature>
<dbReference type="EMBL" id="JBHSCW010000003">
    <property type="protein sequence ID" value="MFC4351325.1"/>
    <property type="molecule type" value="Genomic_DNA"/>
</dbReference>
<sequence>MTADPVDHREDLPSISVRRPILAIVLNLLIVLAGIAAVMGVEVRELPSVDRPVVTVRASYPGAAPETMDAEVTRALEGAAARVNGVRSINAASEEGSTRIYLDFDPSVDVNDAANDVREAISEVQRSLPDGVEDVVVIKADDEASPILRLSVTSDSLTTEELTRLVDNEISTTLLSVPGVADVSLFGNRQRTLNIVLEPAKLAASELTIEDVADALESARLDVPAGSFESGDQDLVVRADASVVEEGAIEAIFINDNVRVRDVASVFYGPAEASSYVRLNGEQVLGLGIIRQAQSNTIEISEGVGEAVRELNQRFEDINIATISDDAVFISGAISEVLLTLLFGIIIVILVILTFLGSLRLTLIPGITIPVALIGTLAAIWLLGFSVNILTLLALVLATGLVVDDAIVVLENVERWRRHGVGRLAAAVLGTRQVFFAVLATTATLISVFVPVAFLPGRAGQLFEEFGFVLAISVGLSSFVALSLCPMLASRLIPSQTRRSIEGGRLRNGMEAMGSWIARLYQKVLAAIMKIPLLFCGAALALAASTALVYLNLDQELVPQEDRGVLVISMRGPDGVNLGYTDRQVSRAETLLEPLVESGEVRSVLSIVGRRDPNAGFIIAPLAPWSERERSQQEISDSLQPALNDIPGARSYIVNPNSLSIRTGGSDLEFAVTGPDYERIAEASEELMTAMSEELPLANAPSMEYSTTQPQLSMDIDRERAADLGIDISSIASVLRTMVDGSQVTELNVEDEAVPVYLESRFGTVQDTDDLNNLFVTTREGDVIPLSSLITIRESGIAPELERRGQRRAIEIEAGLSQDYSLNQAASDVQALGDEILPNGYSLVFLGQAEALEEAASDTMITFAIALFVVLLVLAAQFESFASAIVVMLTVPFGLAAAVLSLWLTGTSLNIYSQIGLIMIIGLMAKNGILIVEFADQLRDRGLSVREAAFQAASIRLRPVVMTMLSTILAAVPLILSGGAGSEARTSIGWVIFGGLGIAIFATLLLTPVIYQLIAPLARSRGDFGRALEKELEVVRTEQEKQA</sequence>
<dbReference type="Gene3D" id="3.30.70.1440">
    <property type="entry name" value="Multidrug efflux transporter AcrB pore domain"/>
    <property type="match status" value="1"/>
</dbReference>
<dbReference type="PRINTS" id="PR00702">
    <property type="entry name" value="ACRIFLAVINRP"/>
</dbReference>
<dbReference type="PANTHER" id="PTHR32063">
    <property type="match status" value="1"/>
</dbReference>
<protein>
    <submittedName>
        <fullName evidence="2">Efflux RND transporter permease subunit</fullName>
    </submittedName>
</protein>
<dbReference type="Gene3D" id="1.20.1640.10">
    <property type="entry name" value="Multidrug efflux transporter AcrB transmembrane domain"/>
    <property type="match status" value="2"/>
</dbReference>
<keyword evidence="1" id="KW-1133">Transmembrane helix</keyword>
<organism evidence="2 3">
    <name type="scientific">Fodinicurvata halophila</name>
    <dbReference type="NCBI Taxonomy" id="1419723"/>
    <lineage>
        <taxon>Bacteria</taxon>
        <taxon>Pseudomonadati</taxon>
        <taxon>Pseudomonadota</taxon>
        <taxon>Alphaproteobacteria</taxon>
        <taxon>Rhodospirillales</taxon>
        <taxon>Rhodovibrionaceae</taxon>
        <taxon>Fodinicurvata</taxon>
    </lineage>
</organism>
<feature type="transmembrane region" description="Helical" evidence="1">
    <location>
        <begin position="337"/>
        <end position="356"/>
    </location>
</feature>
<feature type="transmembrane region" description="Helical" evidence="1">
    <location>
        <begin position="531"/>
        <end position="553"/>
    </location>
</feature>
<feature type="transmembrane region" description="Helical" evidence="1">
    <location>
        <begin position="434"/>
        <end position="454"/>
    </location>
</feature>
<dbReference type="Pfam" id="PF00873">
    <property type="entry name" value="ACR_tran"/>
    <property type="match status" value="1"/>
</dbReference>
<evidence type="ECO:0000313" key="2">
    <source>
        <dbReference type="EMBL" id="MFC4351325.1"/>
    </source>
</evidence>
<dbReference type="SUPFAM" id="SSF82693">
    <property type="entry name" value="Multidrug efflux transporter AcrB pore domain, PN1, PN2, PC1 and PC2 subdomains"/>
    <property type="match status" value="4"/>
</dbReference>
<feature type="transmembrane region" description="Helical" evidence="1">
    <location>
        <begin position="955"/>
        <end position="976"/>
    </location>
</feature>
<keyword evidence="1" id="KW-0472">Membrane</keyword>
<feature type="transmembrane region" description="Helical" evidence="1">
    <location>
        <begin position="466"/>
        <end position="489"/>
    </location>
</feature>
<feature type="transmembrane region" description="Helical" evidence="1">
    <location>
        <begin position="389"/>
        <end position="413"/>
    </location>
</feature>